<organism evidence="2 3">
    <name type="scientific">Brevibacillus invocatus</name>
    <dbReference type="NCBI Taxonomy" id="173959"/>
    <lineage>
        <taxon>Bacteria</taxon>
        <taxon>Bacillati</taxon>
        <taxon>Bacillota</taxon>
        <taxon>Bacilli</taxon>
        <taxon>Bacillales</taxon>
        <taxon>Paenibacillaceae</taxon>
        <taxon>Brevibacillus</taxon>
    </lineage>
</organism>
<dbReference type="InterPro" id="IPR018708">
    <property type="entry name" value="DUF2225"/>
</dbReference>
<dbReference type="Pfam" id="PF09986">
    <property type="entry name" value="DUF2225"/>
    <property type="match status" value="1"/>
</dbReference>
<reference evidence="2 3" key="1">
    <citation type="submission" date="2018-10" db="EMBL/GenBank/DDBJ databases">
        <title>Phylogenomics of Brevibacillus.</title>
        <authorList>
            <person name="Dunlap C."/>
        </authorList>
    </citation>
    <scope>NUCLEOTIDE SEQUENCE [LARGE SCALE GENOMIC DNA]</scope>
    <source>
        <strain evidence="2 3">JCM 12215</strain>
    </source>
</reference>
<dbReference type="SUPFAM" id="SSF48452">
    <property type="entry name" value="TPR-like"/>
    <property type="match status" value="1"/>
</dbReference>
<evidence type="ECO:0000256" key="1">
    <source>
        <dbReference type="PROSITE-ProRule" id="PRU00339"/>
    </source>
</evidence>
<dbReference type="OrthoDB" id="9780343at2"/>
<dbReference type="RefSeq" id="WP_122909844.1">
    <property type="nucleotide sequence ID" value="NZ_CBCSBE010000007.1"/>
</dbReference>
<evidence type="ECO:0000313" key="3">
    <source>
        <dbReference type="Proteomes" id="UP000282028"/>
    </source>
</evidence>
<dbReference type="AlphaFoldDB" id="A0A3M8C825"/>
<proteinExistence type="predicted"/>
<gene>
    <name evidence="2" type="ORF">EDM52_15300</name>
</gene>
<dbReference type="InterPro" id="IPR011990">
    <property type="entry name" value="TPR-like_helical_dom_sf"/>
</dbReference>
<dbReference type="InterPro" id="IPR019734">
    <property type="entry name" value="TPR_rpt"/>
</dbReference>
<feature type="repeat" description="TPR" evidence="1">
    <location>
        <begin position="176"/>
        <end position="209"/>
    </location>
</feature>
<dbReference type="Proteomes" id="UP000282028">
    <property type="component" value="Unassembled WGS sequence"/>
</dbReference>
<evidence type="ECO:0000313" key="2">
    <source>
        <dbReference type="EMBL" id="RNB71603.1"/>
    </source>
</evidence>
<comment type="caution">
    <text evidence="2">The sequence shown here is derived from an EMBL/GenBank/DDBJ whole genome shotgun (WGS) entry which is preliminary data.</text>
</comment>
<dbReference type="PROSITE" id="PS50005">
    <property type="entry name" value="TPR"/>
    <property type="match status" value="1"/>
</dbReference>
<name>A0A3M8C825_9BACL</name>
<keyword evidence="1" id="KW-0802">TPR repeat</keyword>
<keyword evidence="3" id="KW-1185">Reference proteome</keyword>
<dbReference type="SMART" id="SM00028">
    <property type="entry name" value="TPR"/>
    <property type="match status" value="2"/>
</dbReference>
<accession>A0A3M8C825</accession>
<sequence>MIEKISALYDKSIICRHCETPFSTKRIRGGSLTMEHRDADFCTRFKEKSMNPILYSVNVCPQCGFAFSDQFNAKLTPAQAKIVQQKISSKWTQKDFGSIRKNEEAIACYKLAIYAAELTDQPHSVKAGLYLRLGWLYRFLDNTAEELRFIGMAVDEYEHSYIHSDYMRGDKEMSEIRLLYLIGELHRRLGEFDSAIRYFGKALEFRNSTIESGIIRMAQDQWQLAREEYKEKQKFKGNEHEIG</sequence>
<dbReference type="Gene3D" id="1.25.40.10">
    <property type="entry name" value="Tetratricopeptide repeat domain"/>
    <property type="match status" value="1"/>
</dbReference>
<protein>
    <submittedName>
        <fullName evidence="2">DUF2225 domain-containing protein</fullName>
    </submittedName>
</protein>
<dbReference type="EMBL" id="RHHR01000028">
    <property type="protein sequence ID" value="RNB71603.1"/>
    <property type="molecule type" value="Genomic_DNA"/>
</dbReference>